<evidence type="ECO:0000313" key="3">
    <source>
        <dbReference type="Proteomes" id="UP000199514"/>
    </source>
</evidence>
<dbReference type="PROSITE" id="PS51257">
    <property type="entry name" value="PROKAR_LIPOPROTEIN"/>
    <property type="match status" value="1"/>
</dbReference>
<sequence>MKKSILSLLVVGFFVAAALSSCETQGCLDGAPTPKKEVCINSSSSSSDTASNSSRVLDEGTLTDVSEIKTDEDAALAFAFIEENQCVVLTDKANGDIDYTFYEVQQTGTFHAKCVFKQAKPDLQMAQNVISTIRQRGSIKITRLNGVYIVQ</sequence>
<gene>
    <name evidence="2" type="ORF">SAMN05421780_109131</name>
</gene>
<dbReference type="STRING" id="927664.SAMN05421780_109131"/>
<dbReference type="EMBL" id="FOLE01000009">
    <property type="protein sequence ID" value="SFC76508.1"/>
    <property type="molecule type" value="Genomic_DNA"/>
</dbReference>
<keyword evidence="1" id="KW-0732">Signal</keyword>
<proteinExistence type="predicted"/>
<keyword evidence="3" id="KW-1185">Reference proteome</keyword>
<reference evidence="2 3" key="1">
    <citation type="submission" date="2016-10" db="EMBL/GenBank/DDBJ databases">
        <authorList>
            <person name="de Groot N.N."/>
        </authorList>
    </citation>
    <scope>NUCLEOTIDE SEQUENCE [LARGE SCALE GENOMIC DNA]</scope>
    <source>
        <strain evidence="2 3">DSM 6793</strain>
    </source>
</reference>
<organism evidence="2 3">
    <name type="scientific">Flexibacter flexilis DSM 6793</name>
    <dbReference type="NCBI Taxonomy" id="927664"/>
    <lineage>
        <taxon>Bacteria</taxon>
        <taxon>Pseudomonadati</taxon>
        <taxon>Bacteroidota</taxon>
        <taxon>Cytophagia</taxon>
        <taxon>Cytophagales</taxon>
        <taxon>Flexibacteraceae</taxon>
        <taxon>Flexibacter</taxon>
    </lineage>
</organism>
<dbReference type="RefSeq" id="WP_091514716.1">
    <property type="nucleotide sequence ID" value="NZ_FOLE01000009.1"/>
</dbReference>
<feature type="chain" id="PRO_5011715732" description="Lipoprotein" evidence="1">
    <location>
        <begin position="19"/>
        <end position="151"/>
    </location>
</feature>
<feature type="signal peptide" evidence="1">
    <location>
        <begin position="1"/>
        <end position="18"/>
    </location>
</feature>
<dbReference type="AlphaFoldDB" id="A0A1I1LZY1"/>
<accession>A0A1I1LZY1</accession>
<protein>
    <recommendedName>
        <fullName evidence="4">Lipoprotein</fullName>
    </recommendedName>
</protein>
<name>A0A1I1LZY1_9BACT</name>
<evidence type="ECO:0000256" key="1">
    <source>
        <dbReference type="SAM" id="SignalP"/>
    </source>
</evidence>
<evidence type="ECO:0008006" key="4">
    <source>
        <dbReference type="Google" id="ProtNLM"/>
    </source>
</evidence>
<dbReference type="Proteomes" id="UP000199514">
    <property type="component" value="Unassembled WGS sequence"/>
</dbReference>
<evidence type="ECO:0000313" key="2">
    <source>
        <dbReference type="EMBL" id="SFC76508.1"/>
    </source>
</evidence>